<dbReference type="AlphaFoldDB" id="A0AAV8XEJ9"/>
<protein>
    <submittedName>
        <fullName evidence="2">Uncharacterized protein</fullName>
    </submittedName>
</protein>
<feature type="region of interest" description="Disordered" evidence="1">
    <location>
        <begin position="18"/>
        <end position="132"/>
    </location>
</feature>
<evidence type="ECO:0000256" key="1">
    <source>
        <dbReference type="SAM" id="MobiDB-lite"/>
    </source>
</evidence>
<dbReference type="PANTHER" id="PTHR38338:SF1">
    <property type="entry name" value="AGAP013079-PA"/>
    <property type="match status" value="1"/>
</dbReference>
<gene>
    <name evidence="2" type="ORF">NQ318_015572</name>
</gene>
<reference evidence="2" key="1">
    <citation type="journal article" date="2023" name="Insect Mol. Biol.">
        <title>Genome sequencing provides insights into the evolution of gene families encoding plant cell wall-degrading enzymes in longhorned beetles.</title>
        <authorList>
            <person name="Shin N.R."/>
            <person name="Okamura Y."/>
            <person name="Kirsch R."/>
            <person name="Pauchet Y."/>
        </authorList>
    </citation>
    <scope>NUCLEOTIDE SEQUENCE</scope>
    <source>
        <strain evidence="2">AMC_N1</strain>
    </source>
</reference>
<dbReference type="Proteomes" id="UP001162162">
    <property type="component" value="Unassembled WGS sequence"/>
</dbReference>
<accession>A0AAV8XEJ9</accession>
<proteinExistence type="predicted"/>
<keyword evidence="3" id="KW-1185">Reference proteome</keyword>
<feature type="compositionally biased region" description="Polar residues" evidence="1">
    <location>
        <begin position="45"/>
        <end position="86"/>
    </location>
</feature>
<dbReference type="EMBL" id="JAPWTK010000699">
    <property type="protein sequence ID" value="KAJ8936954.1"/>
    <property type="molecule type" value="Genomic_DNA"/>
</dbReference>
<dbReference type="PANTHER" id="PTHR38338">
    <property type="entry name" value="AGAP013079-PA"/>
    <property type="match status" value="1"/>
</dbReference>
<comment type="caution">
    <text evidence="2">The sequence shown here is derived from an EMBL/GenBank/DDBJ whole genome shotgun (WGS) entry which is preliminary data.</text>
</comment>
<evidence type="ECO:0000313" key="2">
    <source>
        <dbReference type="EMBL" id="KAJ8936954.1"/>
    </source>
</evidence>
<sequence length="132" mass="14601">MAFMMPVVKNDWDIYKSHRSRRVSECSNPTSCRSRKVSECRSEGPSLSTSPGSDFISSPTHRSVPANMSSRQYSRASSRTSEGSLQSPVKSVSSSPPKNGSTASLNKFHNRLLDKLKRSLKSKDSENERTSS</sequence>
<feature type="compositionally biased region" description="Basic and acidic residues" evidence="1">
    <location>
        <begin position="111"/>
        <end position="132"/>
    </location>
</feature>
<name>A0AAV8XEJ9_9CUCU</name>
<evidence type="ECO:0000313" key="3">
    <source>
        <dbReference type="Proteomes" id="UP001162162"/>
    </source>
</evidence>
<feature type="compositionally biased region" description="Low complexity" evidence="1">
    <location>
        <begin position="87"/>
        <end position="98"/>
    </location>
</feature>
<organism evidence="2 3">
    <name type="scientific">Aromia moschata</name>
    <dbReference type="NCBI Taxonomy" id="1265417"/>
    <lineage>
        <taxon>Eukaryota</taxon>
        <taxon>Metazoa</taxon>
        <taxon>Ecdysozoa</taxon>
        <taxon>Arthropoda</taxon>
        <taxon>Hexapoda</taxon>
        <taxon>Insecta</taxon>
        <taxon>Pterygota</taxon>
        <taxon>Neoptera</taxon>
        <taxon>Endopterygota</taxon>
        <taxon>Coleoptera</taxon>
        <taxon>Polyphaga</taxon>
        <taxon>Cucujiformia</taxon>
        <taxon>Chrysomeloidea</taxon>
        <taxon>Cerambycidae</taxon>
        <taxon>Cerambycinae</taxon>
        <taxon>Callichromatini</taxon>
        <taxon>Aromia</taxon>
    </lineage>
</organism>